<dbReference type="RefSeq" id="WP_093839962.1">
    <property type="nucleotide sequence ID" value="NZ_FOLM01000010.1"/>
</dbReference>
<sequence length="86" mass="9917">MAAVTQRYSSIQYDGTNGAHIVTEWLEYADLISDDGQMLRFRSNDQDHAVPVGHWLIRTPRPRFFHESMDAADYARYWVEVGSEPA</sequence>
<reference evidence="1 2" key="1">
    <citation type="submission" date="2016-10" db="EMBL/GenBank/DDBJ databases">
        <authorList>
            <person name="de Groot N.N."/>
        </authorList>
    </citation>
    <scope>NUCLEOTIDE SEQUENCE [LARGE SCALE GENOMIC DNA]</scope>
    <source>
        <strain evidence="1 2">CGMCC 4.5739</strain>
    </source>
</reference>
<organism evidence="1 2">
    <name type="scientific">Streptomyces aidingensis</name>
    <dbReference type="NCBI Taxonomy" id="910347"/>
    <lineage>
        <taxon>Bacteria</taxon>
        <taxon>Bacillati</taxon>
        <taxon>Actinomycetota</taxon>
        <taxon>Actinomycetes</taxon>
        <taxon>Kitasatosporales</taxon>
        <taxon>Streptomycetaceae</taxon>
        <taxon>Streptomyces</taxon>
    </lineage>
</organism>
<evidence type="ECO:0000313" key="1">
    <source>
        <dbReference type="EMBL" id="SFD14533.1"/>
    </source>
</evidence>
<keyword evidence="2" id="KW-1185">Reference proteome</keyword>
<dbReference type="Proteomes" id="UP000199207">
    <property type="component" value="Unassembled WGS sequence"/>
</dbReference>
<evidence type="ECO:0000313" key="2">
    <source>
        <dbReference type="Proteomes" id="UP000199207"/>
    </source>
</evidence>
<dbReference type="EMBL" id="FOLM01000010">
    <property type="protein sequence ID" value="SFD14533.1"/>
    <property type="molecule type" value="Genomic_DNA"/>
</dbReference>
<name>A0A1I1Q5P1_9ACTN</name>
<dbReference type="STRING" id="910347.SAMN05421773_110123"/>
<dbReference type="AlphaFoldDB" id="A0A1I1Q5P1"/>
<proteinExistence type="predicted"/>
<protein>
    <submittedName>
        <fullName evidence="1">Uncharacterized protein</fullName>
    </submittedName>
</protein>
<accession>A0A1I1Q5P1</accession>
<gene>
    <name evidence="1" type="ORF">SAMN05421773_110123</name>
</gene>
<dbReference type="OrthoDB" id="4338116at2"/>